<keyword evidence="3" id="KW-1185">Reference proteome</keyword>
<evidence type="ECO:0000313" key="1">
    <source>
        <dbReference type="EMBL" id="CAI9938155.1"/>
    </source>
</evidence>
<proteinExistence type="predicted"/>
<protein>
    <submittedName>
        <fullName evidence="2">Hypothetical_protein</fullName>
    </submittedName>
</protein>
<evidence type="ECO:0000313" key="2">
    <source>
        <dbReference type="EMBL" id="CAL5990337.1"/>
    </source>
</evidence>
<gene>
    <name evidence="2" type="ORF">HINF_LOCUS11292</name>
    <name evidence="1" type="ORF">HINF_LOCUS25800</name>
</gene>
<reference evidence="1" key="1">
    <citation type="submission" date="2023-06" db="EMBL/GenBank/DDBJ databases">
        <authorList>
            <person name="Kurt Z."/>
        </authorList>
    </citation>
    <scope>NUCLEOTIDE SEQUENCE</scope>
</reference>
<dbReference type="EMBL" id="CATOUU010000654">
    <property type="protein sequence ID" value="CAI9938155.1"/>
    <property type="molecule type" value="Genomic_DNA"/>
</dbReference>
<organism evidence="1">
    <name type="scientific">Hexamita inflata</name>
    <dbReference type="NCBI Taxonomy" id="28002"/>
    <lineage>
        <taxon>Eukaryota</taxon>
        <taxon>Metamonada</taxon>
        <taxon>Diplomonadida</taxon>
        <taxon>Hexamitidae</taxon>
        <taxon>Hexamitinae</taxon>
        <taxon>Hexamita</taxon>
    </lineage>
</organism>
<dbReference type="Proteomes" id="UP001642409">
    <property type="component" value="Unassembled WGS sequence"/>
</dbReference>
<dbReference type="EMBL" id="CAXDID020000025">
    <property type="protein sequence ID" value="CAL5990337.1"/>
    <property type="molecule type" value="Genomic_DNA"/>
</dbReference>
<comment type="caution">
    <text evidence="1">The sequence shown here is derived from an EMBL/GenBank/DDBJ whole genome shotgun (WGS) entry which is preliminary data.</text>
</comment>
<dbReference type="AlphaFoldDB" id="A0AA86U1A3"/>
<reference evidence="2 3" key="2">
    <citation type="submission" date="2024-07" db="EMBL/GenBank/DDBJ databases">
        <authorList>
            <person name="Akdeniz Z."/>
        </authorList>
    </citation>
    <scope>NUCLEOTIDE SEQUENCE [LARGE SCALE GENOMIC DNA]</scope>
</reference>
<sequence length="215" mass="24767">MGASEWLTRYIIRKQKLNTKLEHCKANFIGLTDMHVYVGTQNVNTMYVKLITRQRETLLGYTFTSNDCVKQRTNSSSIMQPLFVNQTDWQLKLSGPKAISIKIADNIIPAMSNEEITFVSIITFGILHDLFKLQYARYTTLLFQRFADKVCITGPINNESEIKQIIITLLTFLGYIGQKQTTQSVIKLMRSKYVFNTNYTKYCTKQDTSVIFIGK</sequence>
<evidence type="ECO:0000313" key="3">
    <source>
        <dbReference type="Proteomes" id="UP001642409"/>
    </source>
</evidence>
<name>A0AA86U1A3_9EUKA</name>
<accession>A0AA86U1A3</accession>